<dbReference type="SUPFAM" id="SSF46942">
    <property type="entry name" value="Elongation factor TFIIS domain 2"/>
    <property type="match status" value="1"/>
</dbReference>
<dbReference type="Gene3D" id="3.30.40.10">
    <property type="entry name" value="Zinc/RING finger domain, C3HC4 (zinc finger)"/>
    <property type="match status" value="1"/>
</dbReference>
<dbReference type="InterPro" id="IPR037869">
    <property type="entry name" value="Spp1/CFP1"/>
</dbReference>
<keyword evidence="5" id="KW-0539">Nucleus</keyword>
<protein>
    <recommendedName>
        <fullName evidence="12">Transcription factor BYE1</fullName>
    </recommendedName>
</protein>
<gene>
    <name evidence="10" type="ORF">KXQ929_LOCUS8377</name>
</gene>
<feature type="domain" description="TFIIS central" evidence="9">
    <location>
        <begin position="307"/>
        <end position="427"/>
    </location>
</feature>
<feature type="compositionally biased region" description="Polar residues" evidence="7">
    <location>
        <begin position="571"/>
        <end position="583"/>
    </location>
</feature>
<dbReference type="SUPFAM" id="SSF57903">
    <property type="entry name" value="FYVE/PHD zinc finger"/>
    <property type="match status" value="1"/>
</dbReference>
<feature type="region of interest" description="Disordered" evidence="7">
    <location>
        <begin position="514"/>
        <end position="583"/>
    </location>
</feature>
<dbReference type="SMART" id="SM00510">
    <property type="entry name" value="TFS2M"/>
    <property type="match status" value="1"/>
</dbReference>
<dbReference type="InterPro" id="IPR012921">
    <property type="entry name" value="SPOC_C"/>
</dbReference>
<dbReference type="EMBL" id="CAJOBB010000363">
    <property type="protein sequence ID" value="CAF3661863.1"/>
    <property type="molecule type" value="Genomic_DNA"/>
</dbReference>
<dbReference type="AlphaFoldDB" id="A0A818RYU9"/>
<dbReference type="InterPro" id="IPR003618">
    <property type="entry name" value="TFIIS_cen_dom"/>
</dbReference>
<organism evidence="10 11">
    <name type="scientific">Adineta steineri</name>
    <dbReference type="NCBI Taxonomy" id="433720"/>
    <lineage>
        <taxon>Eukaryota</taxon>
        <taxon>Metazoa</taxon>
        <taxon>Spiralia</taxon>
        <taxon>Gnathifera</taxon>
        <taxon>Rotifera</taxon>
        <taxon>Eurotatoria</taxon>
        <taxon>Bdelloidea</taxon>
        <taxon>Adinetida</taxon>
        <taxon>Adinetidae</taxon>
        <taxon>Adineta</taxon>
    </lineage>
</organism>
<reference evidence="10" key="1">
    <citation type="submission" date="2021-02" db="EMBL/GenBank/DDBJ databases">
        <authorList>
            <person name="Nowell W R."/>
        </authorList>
    </citation>
    <scope>NUCLEOTIDE SEQUENCE</scope>
</reference>
<evidence type="ECO:0008006" key="12">
    <source>
        <dbReference type="Google" id="ProtNLM"/>
    </source>
</evidence>
<evidence type="ECO:0000313" key="11">
    <source>
        <dbReference type="Proteomes" id="UP000663868"/>
    </source>
</evidence>
<comment type="subcellular location">
    <subcellularLocation>
        <location evidence="1">Nucleus</location>
    </subcellularLocation>
</comment>
<dbReference type="GO" id="GO:0008270">
    <property type="term" value="F:zinc ion binding"/>
    <property type="evidence" value="ECO:0007669"/>
    <property type="project" value="UniProtKB-KW"/>
</dbReference>
<evidence type="ECO:0000256" key="2">
    <source>
        <dbReference type="ARBA" id="ARBA00022723"/>
    </source>
</evidence>
<dbReference type="GO" id="GO:0045893">
    <property type="term" value="P:positive regulation of DNA-templated transcription"/>
    <property type="evidence" value="ECO:0007669"/>
    <property type="project" value="TreeGrafter"/>
</dbReference>
<accession>A0A818RYU9</accession>
<evidence type="ECO:0000256" key="3">
    <source>
        <dbReference type="ARBA" id="ARBA00022771"/>
    </source>
</evidence>
<evidence type="ECO:0000259" key="9">
    <source>
        <dbReference type="PROSITE" id="PS51321"/>
    </source>
</evidence>
<name>A0A818RYU9_9BILA</name>
<dbReference type="Pfam" id="PF00628">
    <property type="entry name" value="PHD"/>
    <property type="match status" value="1"/>
</dbReference>
<evidence type="ECO:0000256" key="4">
    <source>
        <dbReference type="ARBA" id="ARBA00022833"/>
    </source>
</evidence>
<feature type="domain" description="PHD-type" evidence="8">
    <location>
        <begin position="43"/>
        <end position="98"/>
    </location>
</feature>
<dbReference type="InterPro" id="IPR036575">
    <property type="entry name" value="TFIIS_cen_dom_sf"/>
</dbReference>
<dbReference type="InterPro" id="IPR013083">
    <property type="entry name" value="Znf_RING/FYVE/PHD"/>
</dbReference>
<dbReference type="CDD" id="cd15552">
    <property type="entry name" value="PHD_PHF3_like"/>
    <property type="match status" value="1"/>
</dbReference>
<proteinExistence type="predicted"/>
<evidence type="ECO:0000259" key="8">
    <source>
        <dbReference type="PROSITE" id="PS50016"/>
    </source>
</evidence>
<evidence type="ECO:0000256" key="7">
    <source>
        <dbReference type="SAM" id="MobiDB-lite"/>
    </source>
</evidence>
<dbReference type="PANTHER" id="PTHR46174">
    <property type="entry name" value="CXXC-TYPE ZINC FINGER PROTEIN 1"/>
    <property type="match status" value="1"/>
</dbReference>
<dbReference type="InterPro" id="IPR011011">
    <property type="entry name" value="Znf_FYVE_PHD"/>
</dbReference>
<dbReference type="InterPro" id="IPR037259">
    <property type="entry name" value="BRK_sf"/>
</dbReference>
<feature type="compositionally biased region" description="Acidic residues" evidence="7">
    <location>
        <begin position="17"/>
        <end position="37"/>
    </location>
</feature>
<evidence type="ECO:0000313" key="10">
    <source>
        <dbReference type="EMBL" id="CAF3661863.1"/>
    </source>
</evidence>
<dbReference type="Pfam" id="PF07500">
    <property type="entry name" value="TFIIS_M"/>
    <property type="match status" value="1"/>
</dbReference>
<feature type="compositionally biased region" description="Polar residues" evidence="7">
    <location>
        <begin position="514"/>
        <end position="535"/>
    </location>
</feature>
<dbReference type="PANTHER" id="PTHR46174:SF1">
    <property type="entry name" value="CXXC-TYPE ZINC FINGER PROTEIN 1"/>
    <property type="match status" value="1"/>
</dbReference>
<evidence type="ECO:0000256" key="6">
    <source>
        <dbReference type="PROSITE-ProRule" id="PRU00146"/>
    </source>
</evidence>
<keyword evidence="3 6" id="KW-0863">Zinc-finger</keyword>
<feature type="compositionally biased region" description="Basic residues" evidence="7">
    <location>
        <begin position="111"/>
        <end position="122"/>
    </location>
</feature>
<evidence type="ECO:0000256" key="1">
    <source>
        <dbReference type="ARBA" id="ARBA00004123"/>
    </source>
</evidence>
<dbReference type="PROSITE" id="PS01359">
    <property type="entry name" value="ZF_PHD_1"/>
    <property type="match status" value="1"/>
</dbReference>
<dbReference type="SMART" id="SM00249">
    <property type="entry name" value="PHD"/>
    <property type="match status" value="1"/>
</dbReference>
<dbReference type="PROSITE" id="PS50016">
    <property type="entry name" value="ZF_PHD_2"/>
    <property type="match status" value="1"/>
</dbReference>
<dbReference type="InterPro" id="IPR019786">
    <property type="entry name" value="Zinc_finger_PHD-type_CS"/>
</dbReference>
<comment type="caution">
    <text evidence="10">The sequence shown here is derived from an EMBL/GenBank/DDBJ whole genome shotgun (WGS) entry which is preliminary data.</text>
</comment>
<dbReference type="Proteomes" id="UP000663868">
    <property type="component" value="Unassembled WGS sequence"/>
</dbReference>
<sequence length="1039" mass="119788">MRPCSSNSNTHDIIDLSIDDSDDDDGGDDGEKSDDNDDQTHRRLWCICQKPWDHSRLMLRCDSCANWYHGDCIGITKEQAKILEMHTDQFICPLCQDVSHSTVKSTDKSILTKRKHSHRKSSKTKEKRVLHNGLKKKLKRNSSFQQDSFIKIQTNCIVKNCNNQSKSDWMYCSSDCIRRHINDTLQSIQRSKDNEEIPSREDILLYECKTNKILEKNLVPQIEDLSRWMNQHPSYKILRSSSKQAILLLKTQPKDLTRSLSTINNTNKSKVVSSSITSNIKSIPNKKNPIQVRKQINNKISDNTDDIRSKVTTTLYDKILLRLKKNGEENLINENIQVIINKIEQEMFRVYGKVDNSYKNKFRSLLANISNINNNFFYKQILSNEITAKEIVAMKSEDMLPPEEKEKRKDQFEKEVQMIINAEQQTAEEMARRARLKIIQQGFIDNHIFFSMIKSKEKNVSEDNIDKTKDQQLINSSQKDIDKNAAPIISISNEKLKLTVSENLPYTPVLKTIDSNESSKDLPSTSITEPINSSCVADDSDNDYIEPESPTGADALIYDDDEDDLNNNLNQSPTDNTEDNNPYQHVVRDDYNPSKIQNETLPMLEKLHILRARQPSTSNVRLPNQWRGLIRPSDIKIPCQSVHVYGESNYLIDSIPEQLIILGRLRLKDLWDYIHVSLAIRDIIILTLTSSSSSNTTDNDIFLQYYDIIEGSKRAAVISKCSATSRIRHMYILAADTKDCSSDVLSSLFLPVQFEAKQLFLVIIGTEKRRTKSINRSNENQLLSNIIYKPIALQDTTIIRDPRLLRNKDRAMQSMNTETTSVQYANEDLLKLISDSLERMRHSSTTDNICSIFTATTEILKAHKRDDLIQQFIDNHRIALTEWQMIHGNTSAVSTTTVTDDNLIEENMDVDDDDHQDDKNKKQIITSSTYVDRNKKKRRKSRFSDLLSTDINQSIELKSNISFDKKISKDKKEKSIHKHINTLPIRNSTESFLSSINTKNNNYTKSTAFLQQQKIKNRFLSNSYHNYMTDYHDLDQPQE</sequence>
<dbReference type="GO" id="GO:0048188">
    <property type="term" value="C:Set1C/COMPASS complex"/>
    <property type="evidence" value="ECO:0007669"/>
    <property type="project" value="InterPro"/>
</dbReference>
<dbReference type="GO" id="GO:0006351">
    <property type="term" value="P:DNA-templated transcription"/>
    <property type="evidence" value="ECO:0007669"/>
    <property type="project" value="InterPro"/>
</dbReference>
<dbReference type="Pfam" id="PF07744">
    <property type="entry name" value="SPOC"/>
    <property type="match status" value="1"/>
</dbReference>
<feature type="region of interest" description="Disordered" evidence="7">
    <location>
        <begin position="1"/>
        <end position="38"/>
    </location>
</feature>
<dbReference type="PROSITE" id="PS51321">
    <property type="entry name" value="TFIIS_CENTRAL"/>
    <property type="match status" value="1"/>
</dbReference>
<evidence type="ECO:0000256" key="5">
    <source>
        <dbReference type="ARBA" id="ARBA00023242"/>
    </source>
</evidence>
<keyword evidence="4" id="KW-0862">Zinc</keyword>
<dbReference type="Gene3D" id="1.10.472.30">
    <property type="entry name" value="Transcription elongation factor S-II, central domain"/>
    <property type="match status" value="1"/>
</dbReference>
<keyword evidence="2" id="KW-0479">Metal-binding</keyword>
<dbReference type="InterPro" id="IPR019787">
    <property type="entry name" value="Znf_PHD-finger"/>
</dbReference>
<feature type="region of interest" description="Disordered" evidence="7">
    <location>
        <begin position="106"/>
        <end position="132"/>
    </location>
</feature>
<dbReference type="InterPro" id="IPR001965">
    <property type="entry name" value="Znf_PHD"/>
</dbReference>
<feature type="compositionally biased region" description="Polar residues" evidence="7">
    <location>
        <begin position="1"/>
        <end position="11"/>
    </location>
</feature>
<dbReference type="SUPFAM" id="SSF160481">
    <property type="entry name" value="BRK domain-like"/>
    <property type="match status" value="1"/>
</dbReference>